<gene>
    <name evidence="2" type="ORF">H9704_01095</name>
</gene>
<reference evidence="2" key="2">
    <citation type="submission" date="2021-04" db="EMBL/GenBank/DDBJ databases">
        <authorList>
            <person name="Gilroy R."/>
        </authorList>
    </citation>
    <scope>NUCLEOTIDE SEQUENCE</scope>
    <source>
        <strain evidence="2">CHK180-15479</strain>
    </source>
</reference>
<dbReference type="EMBL" id="DWWT01000002">
    <property type="protein sequence ID" value="HJC04750.1"/>
    <property type="molecule type" value="Genomic_DNA"/>
</dbReference>
<reference evidence="2" key="1">
    <citation type="journal article" date="2021" name="PeerJ">
        <title>Extensive microbial diversity within the chicken gut microbiome revealed by metagenomics and culture.</title>
        <authorList>
            <person name="Gilroy R."/>
            <person name="Ravi A."/>
            <person name="Getino M."/>
            <person name="Pursley I."/>
            <person name="Horton D.L."/>
            <person name="Alikhan N.F."/>
            <person name="Baker D."/>
            <person name="Gharbi K."/>
            <person name="Hall N."/>
            <person name="Watson M."/>
            <person name="Adriaenssens E.M."/>
            <person name="Foster-Nyarko E."/>
            <person name="Jarju S."/>
            <person name="Secka A."/>
            <person name="Antonio M."/>
            <person name="Oren A."/>
            <person name="Chaudhuri R.R."/>
            <person name="La Ragione R."/>
            <person name="Hildebrand F."/>
            <person name="Pallen M.J."/>
        </authorList>
    </citation>
    <scope>NUCLEOTIDE SEQUENCE</scope>
    <source>
        <strain evidence="2">CHK180-15479</strain>
    </source>
</reference>
<accession>A0A9D2MX05</accession>
<dbReference type="AlphaFoldDB" id="A0A9D2MX05"/>
<feature type="region of interest" description="Disordered" evidence="1">
    <location>
        <begin position="403"/>
        <end position="571"/>
    </location>
</feature>
<feature type="compositionally biased region" description="Low complexity" evidence="1">
    <location>
        <begin position="478"/>
        <end position="509"/>
    </location>
</feature>
<proteinExistence type="predicted"/>
<feature type="compositionally biased region" description="Low complexity" evidence="1">
    <location>
        <begin position="552"/>
        <end position="568"/>
    </location>
</feature>
<protein>
    <submittedName>
        <fullName evidence="2">Methyl-accepting chemotaxis protein</fullName>
    </submittedName>
</protein>
<name>A0A9D2MX05_9FIRM</name>
<organism evidence="2 3">
    <name type="scientific">Candidatus Enterocloster excrementipullorum</name>
    <dbReference type="NCBI Taxonomy" id="2838559"/>
    <lineage>
        <taxon>Bacteria</taxon>
        <taxon>Bacillati</taxon>
        <taxon>Bacillota</taxon>
        <taxon>Clostridia</taxon>
        <taxon>Lachnospirales</taxon>
        <taxon>Lachnospiraceae</taxon>
        <taxon>Enterocloster</taxon>
    </lineage>
</organism>
<feature type="compositionally biased region" description="Basic and acidic residues" evidence="1">
    <location>
        <begin position="405"/>
        <end position="414"/>
    </location>
</feature>
<evidence type="ECO:0000313" key="2">
    <source>
        <dbReference type="EMBL" id="HJC04750.1"/>
    </source>
</evidence>
<comment type="caution">
    <text evidence="2">The sequence shown here is derived from an EMBL/GenBank/DDBJ whole genome shotgun (WGS) entry which is preliminary data.</text>
</comment>
<evidence type="ECO:0000313" key="3">
    <source>
        <dbReference type="Proteomes" id="UP000823910"/>
    </source>
</evidence>
<sequence>MVLAVAVPAGAGAGSPPVWGAEKTVKTDETMYVNLDCYGQASAVNVVKGCSLNGIYSFTDYGNYLGVENMSSMDAPVIQGDQVQWNLSGDQTGRFYYKCAMDPASVELPWTFDVSYKRNGVPVNADELAGASGLVEIHIQAQPNERARIYYRDNMLLTVAVPVDMSECYSVEAEGSQTQSIGDTTAVVFTALPGEEGDYKIRIGTDSFETTGVVFAMFPGTAEDLEHIKDLKEAKDTWQDAGDTLYDSLEQMAKSVEDMRDGVQMAQSGTAAAERARQTWSGAKDGILSGNDQAIASLSALSAQVEAMVPHLETAKETAEVIHSSMNDVVTTLGEMQEPLRKLHTRLRGIKSGASSAAENLPELEREMEALLALDARLQANEQLILSGVSGLQTALADLEADYEEERKEERQESRIPSAGGSDSRSESAAETIPDTDSQTENGDAESKDTEAEDTEAGNTVGGESSAEAGDSAGGGSSAEAGDSADGESSAEAGDSAGGESSAEAGDSANSGTAADAEESGAPEDGGGAEGSDAPEAGADPADSQTPADNVSSDASSSQQGDSLSSSATLSRAQEARYLSEPKAHRIRKEVPMVTAPEDGSSYSMAEVAELLQQKMEALEAVAGRSRSLARSMSNLLDDTADAAEYSQDLVDNLDFLIEDLTALNDSLDMYYPDMQEALDDSARLAEGTAQALNSGVSLMTILQNTLRDSSEDMDQAARDSLAAGMELLDKSLGILDSTEAMRRAGRIMKDVADQELNKFDTENRFLFMDPSAPKESFTSDKNPEPNTIQIVLRTDEISLEDEEEKPSDVETAAETQGPLARMWNVLVKMWQAITNIFKER</sequence>
<feature type="compositionally biased region" description="Polar residues" evidence="1">
    <location>
        <begin position="421"/>
        <end position="442"/>
    </location>
</feature>
<evidence type="ECO:0000256" key="1">
    <source>
        <dbReference type="SAM" id="MobiDB-lite"/>
    </source>
</evidence>
<dbReference type="Proteomes" id="UP000823910">
    <property type="component" value="Unassembled WGS sequence"/>
</dbReference>
<feature type="compositionally biased region" description="Low complexity" evidence="1">
    <location>
        <begin position="462"/>
        <end position="471"/>
    </location>
</feature>